<sequence length="79" mass="9403">MGIKWDIDKFTGDNDFWLWKVNMQAILIQPKCVKELKVKAALLATMSQPYTRLRWRTRRGVPLSYFRARNFSRGRRSAI</sequence>
<accession>A0A0C3WTR8</accession>
<accession>G7JFW5</accession>
<dbReference type="EMBL" id="CM001220">
    <property type="protein sequence ID" value="AES87386.2"/>
    <property type="molecule type" value="Genomic_DNA"/>
</dbReference>
<reference evidence="1 3" key="2">
    <citation type="journal article" date="2014" name="BMC Genomics">
        <title>An improved genome release (version Mt4.0) for the model legume Medicago truncatula.</title>
        <authorList>
            <person name="Tang H."/>
            <person name="Krishnakumar V."/>
            <person name="Bidwell S."/>
            <person name="Rosen B."/>
            <person name="Chan A."/>
            <person name="Zhou S."/>
            <person name="Gentzbittel L."/>
            <person name="Childs K.L."/>
            <person name="Yandell M."/>
            <person name="Gundlach H."/>
            <person name="Mayer K.F."/>
            <person name="Schwartz D.C."/>
            <person name="Town C.D."/>
        </authorList>
    </citation>
    <scope>GENOME REANNOTATION</scope>
    <source>
        <strain evidence="2 3">cv. Jemalong A17</strain>
    </source>
</reference>
<organism evidence="1 3">
    <name type="scientific">Medicago truncatula</name>
    <name type="common">Barrel medic</name>
    <name type="synonym">Medicago tribuloides</name>
    <dbReference type="NCBI Taxonomy" id="3880"/>
    <lineage>
        <taxon>Eukaryota</taxon>
        <taxon>Viridiplantae</taxon>
        <taxon>Streptophyta</taxon>
        <taxon>Embryophyta</taxon>
        <taxon>Tracheophyta</taxon>
        <taxon>Spermatophyta</taxon>
        <taxon>Magnoliopsida</taxon>
        <taxon>eudicotyledons</taxon>
        <taxon>Gunneridae</taxon>
        <taxon>Pentapetalae</taxon>
        <taxon>rosids</taxon>
        <taxon>fabids</taxon>
        <taxon>Fabales</taxon>
        <taxon>Fabaceae</taxon>
        <taxon>Papilionoideae</taxon>
        <taxon>50 kb inversion clade</taxon>
        <taxon>NPAAA clade</taxon>
        <taxon>Hologalegina</taxon>
        <taxon>IRL clade</taxon>
        <taxon>Trifolieae</taxon>
        <taxon>Medicago</taxon>
    </lineage>
</organism>
<evidence type="ECO:0000313" key="3">
    <source>
        <dbReference type="Proteomes" id="UP000002051"/>
    </source>
</evidence>
<evidence type="ECO:0000313" key="1">
    <source>
        <dbReference type="EMBL" id="AES87386.2"/>
    </source>
</evidence>
<reference evidence="2" key="3">
    <citation type="submission" date="2015-04" db="UniProtKB">
        <authorList>
            <consortium name="EnsemblPlants"/>
        </authorList>
    </citation>
    <scope>IDENTIFICATION</scope>
    <source>
        <strain evidence="2">cv. Jemalong A17</strain>
    </source>
</reference>
<gene>
    <name evidence="1" type="ordered locus">MTR_4g026400</name>
</gene>
<dbReference type="EnsemblPlants" id="AES87386">
    <property type="protein sequence ID" value="AES87386"/>
    <property type="gene ID" value="MTR_4g026400"/>
</dbReference>
<reference evidence="1 3" key="1">
    <citation type="journal article" date="2011" name="Nature">
        <title>The Medicago genome provides insight into the evolution of rhizobial symbioses.</title>
        <authorList>
            <person name="Young N.D."/>
            <person name="Debelle F."/>
            <person name="Oldroyd G.E."/>
            <person name="Geurts R."/>
            <person name="Cannon S.B."/>
            <person name="Udvardi M.K."/>
            <person name="Benedito V.A."/>
            <person name="Mayer K.F."/>
            <person name="Gouzy J."/>
            <person name="Schoof H."/>
            <person name="Van de Peer Y."/>
            <person name="Proost S."/>
            <person name="Cook D.R."/>
            <person name="Meyers B.C."/>
            <person name="Spannagl M."/>
            <person name="Cheung F."/>
            <person name="De Mita S."/>
            <person name="Krishnakumar V."/>
            <person name="Gundlach H."/>
            <person name="Zhou S."/>
            <person name="Mudge J."/>
            <person name="Bharti A.K."/>
            <person name="Murray J.D."/>
            <person name="Naoumkina M.A."/>
            <person name="Rosen B."/>
            <person name="Silverstein K.A."/>
            <person name="Tang H."/>
            <person name="Rombauts S."/>
            <person name="Zhao P.X."/>
            <person name="Zhou P."/>
            <person name="Barbe V."/>
            <person name="Bardou P."/>
            <person name="Bechner M."/>
            <person name="Bellec A."/>
            <person name="Berger A."/>
            <person name="Berges H."/>
            <person name="Bidwell S."/>
            <person name="Bisseling T."/>
            <person name="Choisne N."/>
            <person name="Couloux A."/>
            <person name="Denny R."/>
            <person name="Deshpande S."/>
            <person name="Dai X."/>
            <person name="Doyle J.J."/>
            <person name="Dudez A.M."/>
            <person name="Farmer A.D."/>
            <person name="Fouteau S."/>
            <person name="Franken C."/>
            <person name="Gibelin C."/>
            <person name="Gish J."/>
            <person name="Goldstein S."/>
            <person name="Gonzalez A.J."/>
            <person name="Green P.J."/>
            <person name="Hallab A."/>
            <person name="Hartog M."/>
            <person name="Hua A."/>
            <person name="Humphray S.J."/>
            <person name="Jeong D.H."/>
            <person name="Jing Y."/>
            <person name="Jocker A."/>
            <person name="Kenton S.M."/>
            <person name="Kim D.J."/>
            <person name="Klee K."/>
            <person name="Lai H."/>
            <person name="Lang C."/>
            <person name="Lin S."/>
            <person name="Macmil S.L."/>
            <person name="Magdelenat G."/>
            <person name="Matthews L."/>
            <person name="McCorrison J."/>
            <person name="Monaghan E.L."/>
            <person name="Mun J.H."/>
            <person name="Najar F.Z."/>
            <person name="Nicholson C."/>
            <person name="Noirot C."/>
            <person name="O'Bleness M."/>
            <person name="Paule C.R."/>
            <person name="Poulain J."/>
            <person name="Prion F."/>
            <person name="Qin B."/>
            <person name="Qu C."/>
            <person name="Retzel E.F."/>
            <person name="Riddle C."/>
            <person name="Sallet E."/>
            <person name="Samain S."/>
            <person name="Samson N."/>
            <person name="Sanders I."/>
            <person name="Saurat O."/>
            <person name="Scarpelli C."/>
            <person name="Schiex T."/>
            <person name="Segurens B."/>
            <person name="Severin A.J."/>
            <person name="Sherrier D.J."/>
            <person name="Shi R."/>
            <person name="Sims S."/>
            <person name="Singer S.R."/>
            <person name="Sinharoy S."/>
            <person name="Sterck L."/>
            <person name="Viollet A."/>
            <person name="Wang B.B."/>
            <person name="Wang K."/>
            <person name="Wang M."/>
            <person name="Wang X."/>
            <person name="Warfsmann J."/>
            <person name="Weissenbach J."/>
            <person name="White D.D."/>
            <person name="White J.D."/>
            <person name="Wiley G.B."/>
            <person name="Wincker P."/>
            <person name="Xing Y."/>
            <person name="Yang L."/>
            <person name="Yao Z."/>
            <person name="Ying F."/>
            <person name="Zhai J."/>
            <person name="Zhou L."/>
            <person name="Zuber A."/>
            <person name="Denarie J."/>
            <person name="Dixon R.A."/>
            <person name="May G.D."/>
            <person name="Schwartz D.C."/>
            <person name="Rogers J."/>
            <person name="Quetier F."/>
            <person name="Town C.D."/>
            <person name="Roe B.A."/>
        </authorList>
    </citation>
    <scope>NUCLEOTIDE SEQUENCE [LARGE SCALE GENOMIC DNA]</scope>
    <source>
        <strain evidence="1">A17</strain>
        <strain evidence="2 3">cv. Jemalong A17</strain>
    </source>
</reference>
<proteinExistence type="predicted"/>
<evidence type="ECO:0000313" key="2">
    <source>
        <dbReference type="EnsemblPlants" id="AES87386"/>
    </source>
</evidence>
<dbReference type="AlphaFoldDB" id="G7JFW5"/>
<dbReference type="Proteomes" id="UP000002051">
    <property type="component" value="Chromosome 4"/>
</dbReference>
<dbReference type="PaxDb" id="3880-AES87386"/>
<keyword evidence="3" id="KW-1185">Reference proteome</keyword>
<dbReference type="HOGENOM" id="CLU_2609644_0_0_1"/>
<protein>
    <submittedName>
        <fullName evidence="1 2">Uncharacterized protein</fullName>
    </submittedName>
</protein>
<name>G7JFW5_MEDTR</name>